<feature type="compositionally biased region" description="Polar residues" evidence="1">
    <location>
        <begin position="530"/>
        <end position="547"/>
    </location>
</feature>
<feature type="region of interest" description="Disordered" evidence="1">
    <location>
        <begin position="147"/>
        <end position="173"/>
    </location>
</feature>
<sequence>MEKYKQRKQTNNLLHVFLLTFFIFASLFSVTGIVYSLVTVGIGNPLSLLCAIGFATCTTLSACNAYAIRNNITHRRGAPQKETACSTNKKPITLEGNSKNLIDLSDQPTPNEKCDTQQYTSDYIFKTSEEILTPEVVENVKQNNKPNLILDDKKSPTNQNLKSPIIPQTQGSNFAGPTRGIAIQQSNNPVILHQPQKNPISPIPEINMVNKSKTLLQSQNISNQNIPIPPPMPIVVKDKSKILSQPQNTINQSMFIISPVSVAAPEMNPNYELSTISQSQVTEQNNSNKQEEVSQQPNSSVASTSSSSEVSSSDEPRTISQVTEQDDIEHHKEEIDQQPNSVASEFQTPPPPPPMPENSFSVDKPKIINQLQHIKDISQTMLKRVGESEKNKYSESDRDKLLRGIRKGVRLKPIDNSKNSNELTGIALTMSNRISLDPDLMKKMDEIRKAKDGSTTPDWEEEVKISSEIQEESSNKSTENYAENNNDNRDSGISDGESSPEKINNHIDKGRRSSSNSYTEGSVERPQGLLSHSSSCPSFIDINMSTL</sequence>
<feature type="transmembrane region" description="Helical" evidence="2">
    <location>
        <begin position="46"/>
        <end position="67"/>
    </location>
</feature>
<evidence type="ECO:0000259" key="3">
    <source>
        <dbReference type="PROSITE" id="PS51082"/>
    </source>
</evidence>
<feature type="domain" description="WH2" evidence="3">
    <location>
        <begin position="397"/>
        <end position="414"/>
    </location>
</feature>
<feature type="compositionally biased region" description="Low complexity" evidence="1">
    <location>
        <begin position="299"/>
        <end position="313"/>
    </location>
</feature>
<evidence type="ECO:0000256" key="2">
    <source>
        <dbReference type="SAM" id="Phobius"/>
    </source>
</evidence>
<feature type="compositionally biased region" description="Polar residues" evidence="1">
    <location>
        <begin position="475"/>
        <end position="485"/>
    </location>
</feature>
<feature type="region of interest" description="Disordered" evidence="1">
    <location>
        <begin position="448"/>
        <end position="547"/>
    </location>
</feature>
<feature type="region of interest" description="Disordered" evidence="1">
    <location>
        <begin position="334"/>
        <end position="362"/>
    </location>
</feature>
<reference evidence="4 5" key="1">
    <citation type="journal article" date="2021" name="Microb. Ecol.">
        <title>Candidatus Mesenet longicola: Novel Endosymbionts of Brontispa longissima that Induce Cytoplasmic Incompatibility.</title>
        <authorList>
            <person name="Takano S."/>
            <person name="Gotoh Y."/>
            <person name="Hayashi T."/>
        </authorList>
    </citation>
    <scope>NUCLEOTIDE SEQUENCE [LARGE SCALE GENOMIC DNA]</scope>
    <source>
        <strain evidence="4">L5</strain>
    </source>
</reference>
<dbReference type="EMBL" id="BNGU01000011">
    <property type="protein sequence ID" value="GHM59390.1"/>
    <property type="molecule type" value="Genomic_DNA"/>
</dbReference>
<keyword evidence="2" id="KW-0812">Transmembrane</keyword>
<feature type="compositionally biased region" description="Polar residues" evidence="1">
    <location>
        <begin position="337"/>
        <end position="347"/>
    </location>
</feature>
<feature type="transmembrane region" description="Helical" evidence="2">
    <location>
        <begin position="12"/>
        <end position="34"/>
    </location>
</feature>
<feature type="compositionally biased region" description="Polar residues" evidence="1">
    <location>
        <begin position="277"/>
        <end position="298"/>
    </location>
</feature>
<feature type="compositionally biased region" description="Basic and acidic residues" evidence="1">
    <location>
        <begin position="499"/>
        <end position="511"/>
    </location>
</feature>
<keyword evidence="2" id="KW-0472">Membrane</keyword>
<proteinExistence type="predicted"/>
<gene>
    <name evidence="4" type="ORF">sL5_03830</name>
</gene>
<comment type="caution">
    <text evidence="4">The sequence shown here is derived from an EMBL/GenBank/DDBJ whole genome shotgun (WGS) entry which is preliminary data.</text>
</comment>
<keyword evidence="5" id="KW-1185">Reference proteome</keyword>
<dbReference type="PROSITE" id="PS51082">
    <property type="entry name" value="WH2"/>
    <property type="match status" value="1"/>
</dbReference>
<protein>
    <recommendedName>
        <fullName evidence="3">WH2 domain-containing protein</fullName>
    </recommendedName>
</protein>
<dbReference type="GO" id="GO:0003779">
    <property type="term" value="F:actin binding"/>
    <property type="evidence" value="ECO:0007669"/>
    <property type="project" value="InterPro"/>
</dbReference>
<dbReference type="InterPro" id="IPR003124">
    <property type="entry name" value="WH2_dom"/>
</dbReference>
<dbReference type="Proteomes" id="UP000637906">
    <property type="component" value="Unassembled WGS sequence"/>
</dbReference>
<accession>A0A8J3MNZ7</accession>
<dbReference type="AlphaFoldDB" id="A0A8J3MNZ7"/>
<evidence type="ECO:0000313" key="4">
    <source>
        <dbReference type="EMBL" id="GHM59390.1"/>
    </source>
</evidence>
<evidence type="ECO:0000256" key="1">
    <source>
        <dbReference type="SAM" id="MobiDB-lite"/>
    </source>
</evidence>
<name>A0A8J3MNZ7_9RICK</name>
<feature type="compositionally biased region" description="Polar residues" evidence="1">
    <location>
        <begin position="156"/>
        <end position="173"/>
    </location>
</feature>
<keyword evidence="2" id="KW-1133">Transmembrane helix</keyword>
<feature type="region of interest" description="Disordered" evidence="1">
    <location>
        <begin position="277"/>
        <end position="319"/>
    </location>
</feature>
<evidence type="ECO:0000313" key="5">
    <source>
        <dbReference type="Proteomes" id="UP000637906"/>
    </source>
</evidence>
<organism evidence="4 5">
    <name type="scientific">Candidatus Mesenet longicola</name>
    <dbReference type="NCBI Taxonomy" id="1892558"/>
    <lineage>
        <taxon>Bacteria</taxon>
        <taxon>Pseudomonadati</taxon>
        <taxon>Pseudomonadota</taxon>
        <taxon>Alphaproteobacteria</taxon>
        <taxon>Rickettsiales</taxon>
        <taxon>Anaplasmataceae</taxon>
        <taxon>Candidatus Mesenet</taxon>
    </lineage>
</organism>